<reference evidence="1 2" key="1">
    <citation type="submission" date="2017-02" db="EMBL/GenBank/DDBJ databases">
        <title>Streptomyces pactum ACT12 Genome sequencing and assembly.</title>
        <authorList>
            <person name="Xue Q."/>
            <person name="Yan X."/>
            <person name="Jia L."/>
            <person name="Yan H."/>
        </authorList>
    </citation>
    <scope>NUCLEOTIDE SEQUENCE [LARGE SCALE GENOMIC DNA]</scope>
    <source>
        <strain evidence="1 2">ACT12</strain>
    </source>
</reference>
<dbReference type="KEGG" id="spac:B1H29_18205"/>
<dbReference type="Proteomes" id="UP000189443">
    <property type="component" value="Chromosome"/>
</dbReference>
<name>A0A1S6JA37_9ACTN</name>
<keyword evidence="2" id="KW-1185">Reference proteome</keyword>
<evidence type="ECO:0000313" key="1">
    <source>
        <dbReference type="EMBL" id="AQS68607.1"/>
    </source>
</evidence>
<gene>
    <name evidence="1" type="ORF">B1H29_18205</name>
</gene>
<evidence type="ECO:0000313" key="2">
    <source>
        <dbReference type="Proteomes" id="UP000189443"/>
    </source>
</evidence>
<dbReference type="OrthoDB" id="4551029at2"/>
<protein>
    <recommendedName>
        <fullName evidence="3">DUF2867 domain-containing protein</fullName>
    </recommendedName>
</protein>
<organism evidence="1 2">
    <name type="scientific">Streptomyces pactum</name>
    <dbReference type="NCBI Taxonomy" id="68249"/>
    <lineage>
        <taxon>Bacteria</taxon>
        <taxon>Bacillati</taxon>
        <taxon>Actinomycetota</taxon>
        <taxon>Actinomycetes</taxon>
        <taxon>Kitasatosporales</taxon>
        <taxon>Streptomycetaceae</taxon>
        <taxon>Streptomyces</taxon>
    </lineage>
</organism>
<proteinExistence type="predicted"/>
<dbReference type="AlphaFoldDB" id="A0A1S6JA37"/>
<accession>A0A1S6JA37</accession>
<evidence type="ECO:0008006" key="3">
    <source>
        <dbReference type="Google" id="ProtNLM"/>
    </source>
</evidence>
<dbReference type="Pfam" id="PF11066">
    <property type="entry name" value="DUF2867"/>
    <property type="match status" value="1"/>
</dbReference>
<sequence>MAPTGTPAIRRVRVAPAGADLASAFELPAAGLPRLTPEEWVRASYEDVPVLLRELIRAGWAGVLGLRLGPRSSARHVVGWRVVESGPGRIALEARAPSLTVRNVVTVDDSRLVWATYVRHERLTGRVLWALAAPVHHMALPLLLGRAVRRTTRGTDGA</sequence>
<dbReference type="EMBL" id="CP019724">
    <property type="protein sequence ID" value="AQS68607.1"/>
    <property type="molecule type" value="Genomic_DNA"/>
</dbReference>
<dbReference type="InterPro" id="IPR021295">
    <property type="entry name" value="DUF2867"/>
</dbReference>
<dbReference type="RefSeq" id="WP_055418877.1">
    <property type="nucleotide sequence ID" value="NZ_CP019724.1"/>
</dbReference>